<organism evidence="2 3">
    <name type="scientific">Shinella oryzae</name>
    <dbReference type="NCBI Taxonomy" id="2871820"/>
    <lineage>
        <taxon>Bacteria</taxon>
        <taxon>Pseudomonadati</taxon>
        <taxon>Pseudomonadota</taxon>
        <taxon>Alphaproteobacteria</taxon>
        <taxon>Hyphomicrobiales</taxon>
        <taxon>Rhizobiaceae</taxon>
        <taxon>Shinella</taxon>
    </lineage>
</organism>
<evidence type="ECO:0000313" key="2">
    <source>
        <dbReference type="EMBL" id="WLS01471.1"/>
    </source>
</evidence>
<reference evidence="2 3" key="1">
    <citation type="submission" date="2023-08" db="EMBL/GenBank/DDBJ databases">
        <title>Pathogen: clinical or host-associated sample.</title>
        <authorList>
            <person name="Hergert J."/>
            <person name="Casey R."/>
            <person name="Wagner J."/>
            <person name="Young E.L."/>
            <person name="Oakeson K.F."/>
        </authorList>
    </citation>
    <scope>NUCLEOTIDE SEQUENCE [LARGE SCALE GENOMIC DNA]</scope>
    <source>
        <strain evidence="2 3">UPHL-collab-2</strain>
    </source>
</reference>
<dbReference type="EMBL" id="CP132314">
    <property type="protein sequence ID" value="WLS01471.1"/>
    <property type="molecule type" value="Genomic_DNA"/>
</dbReference>
<dbReference type="GO" id="GO:0003677">
    <property type="term" value="F:DNA binding"/>
    <property type="evidence" value="ECO:0007669"/>
    <property type="project" value="UniProtKB-KW"/>
</dbReference>
<keyword evidence="2" id="KW-0238">DNA-binding</keyword>
<dbReference type="Pfam" id="PF14706">
    <property type="entry name" value="Tnp_DNA_bind"/>
    <property type="match status" value="1"/>
</dbReference>
<dbReference type="Gene3D" id="1.10.246.40">
    <property type="entry name" value="Tn5 transposase, domain 1"/>
    <property type="match status" value="1"/>
</dbReference>
<gene>
    <name evidence="2" type="ORF">Q9315_08340</name>
</gene>
<keyword evidence="3" id="KW-1185">Reference proteome</keyword>
<evidence type="ECO:0000259" key="1">
    <source>
        <dbReference type="Pfam" id="PF14706"/>
    </source>
</evidence>
<feature type="domain" description="Transposase Tn5-like N-terminal" evidence="1">
    <location>
        <begin position="7"/>
        <end position="65"/>
    </location>
</feature>
<dbReference type="SUPFAM" id="SSF53098">
    <property type="entry name" value="Ribonuclease H-like"/>
    <property type="match status" value="1"/>
</dbReference>
<evidence type="ECO:0000313" key="3">
    <source>
        <dbReference type="Proteomes" id="UP001225788"/>
    </source>
</evidence>
<dbReference type="RefSeq" id="WP_306156388.1">
    <property type="nucleotide sequence ID" value="NZ_CP132314.1"/>
</dbReference>
<proteinExistence type="predicted"/>
<accession>A0ABY9K1G1</accession>
<dbReference type="Proteomes" id="UP001225788">
    <property type="component" value="Chromosome"/>
</dbReference>
<dbReference type="InterPro" id="IPR014735">
    <property type="entry name" value="Transposase_Tn5-like_N"/>
</dbReference>
<dbReference type="InterPro" id="IPR012337">
    <property type="entry name" value="RNaseH-like_sf"/>
</dbReference>
<sequence>MHGRNSDTWFDEEVAGCCLADKRLGRRLRQLVERMGGSIGASIPLASQDWANTKAAYRVFSKDRVGEADILAGHFQSTRGRFVAASGPILVLQDTTEFSTPTVTAALLRWPEGCKS</sequence>
<name>A0ABY9K1G1_9HYPH</name>
<protein>
    <submittedName>
        <fullName evidence="2">Transposase DNA-binding-containing protein</fullName>
    </submittedName>
</protein>
<dbReference type="InterPro" id="IPR038215">
    <property type="entry name" value="TN5-like_N_sf"/>
</dbReference>